<dbReference type="PROSITE" id="PS50851">
    <property type="entry name" value="CHEW"/>
    <property type="match status" value="1"/>
</dbReference>
<evidence type="ECO:0000313" key="6">
    <source>
        <dbReference type="EMBL" id="ADL07883.1"/>
    </source>
</evidence>
<dbReference type="eggNOG" id="COG0835">
    <property type="taxonomic scope" value="Bacteria"/>
</dbReference>
<evidence type="ECO:0000256" key="1">
    <source>
        <dbReference type="ARBA" id="ARBA00004496"/>
    </source>
</evidence>
<name>D9S3A6_THEOJ</name>
<dbReference type="Proteomes" id="UP000000272">
    <property type="component" value="Chromosome"/>
</dbReference>
<dbReference type="SMART" id="SM00260">
    <property type="entry name" value="CheW"/>
    <property type="match status" value="1"/>
</dbReference>
<dbReference type="RefSeq" id="WP_013275923.1">
    <property type="nucleotide sequence ID" value="NC_014377.1"/>
</dbReference>
<evidence type="ECO:0000256" key="4">
    <source>
        <dbReference type="ARBA" id="ARBA00022500"/>
    </source>
</evidence>
<dbReference type="AlphaFoldDB" id="D9S3A6"/>
<protein>
    <recommendedName>
        <fullName evidence="2">Chemotaxis protein CheW</fullName>
    </recommendedName>
</protein>
<dbReference type="InterPro" id="IPR036061">
    <property type="entry name" value="CheW-like_dom_sf"/>
</dbReference>
<dbReference type="PANTHER" id="PTHR22617">
    <property type="entry name" value="CHEMOTAXIS SENSOR HISTIDINE KINASE-RELATED"/>
    <property type="match status" value="1"/>
</dbReference>
<dbReference type="GO" id="GO:0007165">
    <property type="term" value="P:signal transduction"/>
    <property type="evidence" value="ECO:0007669"/>
    <property type="project" value="InterPro"/>
</dbReference>
<dbReference type="PANTHER" id="PTHR22617:SF23">
    <property type="entry name" value="CHEMOTAXIS PROTEIN CHEW"/>
    <property type="match status" value="1"/>
</dbReference>
<dbReference type="SUPFAM" id="SSF50341">
    <property type="entry name" value="CheW-like"/>
    <property type="match status" value="1"/>
</dbReference>
<accession>D9S3A6</accession>
<dbReference type="InterPro" id="IPR039315">
    <property type="entry name" value="CheW"/>
</dbReference>
<keyword evidence="4" id="KW-0145">Chemotaxis</keyword>
<proteinExistence type="predicted"/>
<evidence type="ECO:0000256" key="3">
    <source>
        <dbReference type="ARBA" id="ARBA00022490"/>
    </source>
</evidence>
<dbReference type="HOGENOM" id="CLU_048995_3_1_9"/>
<feature type="domain" description="CheW-like" evidence="5">
    <location>
        <begin position="4"/>
        <end position="144"/>
    </location>
</feature>
<keyword evidence="7" id="KW-1185">Reference proteome</keyword>
<dbReference type="GO" id="GO:0006935">
    <property type="term" value="P:chemotaxis"/>
    <property type="evidence" value="ECO:0007669"/>
    <property type="project" value="UniProtKB-KW"/>
</dbReference>
<reference evidence="6 7" key="1">
    <citation type="journal article" date="2010" name="Stand. Genomic Sci.">
        <title>Complete genome sequence of Thermosediminibacter oceani type strain (JW/IW-1228P).</title>
        <authorList>
            <person name="Pitluck S."/>
            <person name="Yasawong M."/>
            <person name="Munk C."/>
            <person name="Nolan M."/>
            <person name="Lapidus A."/>
            <person name="Lucas S."/>
            <person name="Glavina Del Rio T."/>
            <person name="Tice H."/>
            <person name="Cheng J.F."/>
            <person name="Bruce D."/>
            <person name="Detter C."/>
            <person name="Tapia R."/>
            <person name="Han C."/>
            <person name="Goodwin L."/>
            <person name="Liolios K."/>
            <person name="Ivanova N."/>
            <person name="Mavromatis K."/>
            <person name="Mikhailova N."/>
            <person name="Pati A."/>
            <person name="Chen A."/>
            <person name="Palaniappan K."/>
            <person name="Land M."/>
            <person name="Hauser L."/>
            <person name="Chang Y.J."/>
            <person name="Jeffries C.D."/>
            <person name="Rohde M."/>
            <person name="Spring S."/>
            <person name="Sikorski J."/>
            <person name="Goker M."/>
            <person name="Woyke T."/>
            <person name="Bristow J."/>
            <person name="Eisen J.A."/>
            <person name="Markowitz V."/>
            <person name="Hugenholtz P."/>
            <person name="Kyrpides N.C."/>
            <person name="Klenk H.P."/>
        </authorList>
    </citation>
    <scope>NUCLEOTIDE SEQUENCE [LARGE SCALE GENOMIC DNA]</scope>
    <source>
        <strain evidence="7">ATCC BAA-1034 / DSM 16646 / JW/IW-1228P</strain>
    </source>
</reference>
<dbReference type="CDD" id="cd00732">
    <property type="entry name" value="CheW"/>
    <property type="match status" value="1"/>
</dbReference>
<dbReference type="KEGG" id="toc:Toce_1122"/>
<dbReference type="STRING" id="555079.Toce_1122"/>
<keyword evidence="3" id="KW-0963">Cytoplasm</keyword>
<evidence type="ECO:0000259" key="5">
    <source>
        <dbReference type="PROSITE" id="PS50851"/>
    </source>
</evidence>
<evidence type="ECO:0000313" key="7">
    <source>
        <dbReference type="Proteomes" id="UP000000272"/>
    </source>
</evidence>
<comment type="subcellular location">
    <subcellularLocation>
        <location evidence="1">Cytoplasm</location>
    </subcellularLocation>
</comment>
<evidence type="ECO:0000256" key="2">
    <source>
        <dbReference type="ARBA" id="ARBA00021483"/>
    </source>
</evidence>
<sequence>MEEVRQFVVFRLGQEEYGVDILQVNTIERMMPITRVPKAPHYVEGVINLRGEIVPVIDLRKRFDLPPLEITGDTRIIIVMVDDLTVGMIVDSATEVIQLPQEAIEPSTSVAGNINSEFLEGVGKLNDRLLIILNLEKILRPGEPQQRAIM</sequence>
<dbReference type="Gene3D" id="2.40.50.180">
    <property type="entry name" value="CheA-289, Domain 4"/>
    <property type="match status" value="1"/>
</dbReference>
<dbReference type="EMBL" id="CP002131">
    <property type="protein sequence ID" value="ADL07883.1"/>
    <property type="molecule type" value="Genomic_DNA"/>
</dbReference>
<dbReference type="Pfam" id="PF01584">
    <property type="entry name" value="CheW"/>
    <property type="match status" value="1"/>
</dbReference>
<dbReference type="FunFam" id="2.40.50.180:FF:000002">
    <property type="entry name" value="Chemotaxis protein CheW"/>
    <property type="match status" value="1"/>
</dbReference>
<dbReference type="InterPro" id="IPR002545">
    <property type="entry name" value="CheW-lke_dom"/>
</dbReference>
<dbReference type="Gene3D" id="2.30.30.40">
    <property type="entry name" value="SH3 Domains"/>
    <property type="match status" value="1"/>
</dbReference>
<organism evidence="6 7">
    <name type="scientific">Thermosediminibacter oceani (strain ATCC BAA-1034 / DSM 16646 / JW/IW-1228P)</name>
    <dbReference type="NCBI Taxonomy" id="555079"/>
    <lineage>
        <taxon>Bacteria</taxon>
        <taxon>Bacillati</taxon>
        <taxon>Bacillota</taxon>
        <taxon>Clostridia</taxon>
        <taxon>Thermosediminibacterales</taxon>
        <taxon>Thermosediminibacteraceae</taxon>
        <taxon>Thermosediminibacter</taxon>
    </lineage>
</organism>
<dbReference type="OrthoDB" id="9794382at2"/>
<dbReference type="GO" id="GO:0005829">
    <property type="term" value="C:cytosol"/>
    <property type="evidence" value="ECO:0007669"/>
    <property type="project" value="TreeGrafter"/>
</dbReference>
<gene>
    <name evidence="6" type="ordered locus">Toce_1122</name>
</gene>